<comment type="caution">
    <text evidence="2">The sequence shown here is derived from an EMBL/GenBank/DDBJ whole genome shotgun (WGS) entry which is preliminary data.</text>
</comment>
<evidence type="ECO:0000313" key="2">
    <source>
        <dbReference type="EMBL" id="KKK98334.1"/>
    </source>
</evidence>
<evidence type="ECO:0000256" key="1">
    <source>
        <dbReference type="SAM" id="MobiDB-lite"/>
    </source>
</evidence>
<proteinExistence type="predicted"/>
<reference evidence="2" key="1">
    <citation type="journal article" date="2015" name="Nature">
        <title>Complex archaea that bridge the gap between prokaryotes and eukaryotes.</title>
        <authorList>
            <person name="Spang A."/>
            <person name="Saw J.H."/>
            <person name="Jorgensen S.L."/>
            <person name="Zaremba-Niedzwiedzka K."/>
            <person name="Martijn J."/>
            <person name="Lind A.E."/>
            <person name="van Eijk R."/>
            <person name="Schleper C."/>
            <person name="Guy L."/>
            <person name="Ettema T.J."/>
        </authorList>
    </citation>
    <scope>NUCLEOTIDE SEQUENCE</scope>
</reference>
<dbReference type="AlphaFoldDB" id="A0A0F9C7A8"/>
<organism evidence="2">
    <name type="scientific">marine sediment metagenome</name>
    <dbReference type="NCBI Taxonomy" id="412755"/>
    <lineage>
        <taxon>unclassified sequences</taxon>
        <taxon>metagenomes</taxon>
        <taxon>ecological metagenomes</taxon>
    </lineage>
</organism>
<gene>
    <name evidence="2" type="ORF">LCGC14_2643770</name>
</gene>
<dbReference type="EMBL" id="LAZR01045661">
    <property type="protein sequence ID" value="KKK98334.1"/>
    <property type="molecule type" value="Genomic_DNA"/>
</dbReference>
<feature type="region of interest" description="Disordered" evidence="1">
    <location>
        <begin position="1"/>
        <end position="23"/>
    </location>
</feature>
<name>A0A0F9C7A8_9ZZZZ</name>
<feature type="non-terminal residue" evidence="2">
    <location>
        <position position="1"/>
    </location>
</feature>
<accession>A0A0F9C7A8</accession>
<sequence>QVFTPEIFKDPPPSKGDGDALVD</sequence>
<protein>
    <submittedName>
        <fullName evidence="2">Uncharacterized protein</fullName>
    </submittedName>
</protein>